<keyword evidence="5" id="KW-1185">Reference proteome</keyword>
<dbReference type="OrthoDB" id="8578462at2"/>
<dbReference type="PANTHER" id="PTHR10584">
    <property type="entry name" value="SUGAR KINASE"/>
    <property type="match status" value="1"/>
</dbReference>
<reference evidence="4 5" key="1">
    <citation type="journal article" date="2008" name="Int. J. Syst. Evol. Microbiol.">
        <title>Tessaracoccus flavescens sp. nov., isolated from marine sediment.</title>
        <authorList>
            <person name="Lee D.W."/>
            <person name="Lee S.D."/>
        </authorList>
    </citation>
    <scope>NUCLEOTIDE SEQUENCE [LARGE SCALE GENOMIC DNA]</scope>
    <source>
        <strain evidence="4 5">SST-39T</strain>
    </source>
</reference>
<sequence length="300" mass="30796">MTRLVVVGSVIGDQMMTVPNLPERGGDVLAGPVVAQPGGAFNIVAAAVRLGLETALLGRIGTGPIGSMLVDGLDRLGATILLPRSSDGDSGTSIGFIEPDGERTFVTSPGVEQELTPDDFDSLDWAPDDSVYVSGYDLVYPVTGPTIAYWLGTHAPRTLLFDPGPLVDDIPDGVLDAVLAQASVASLNDRELALLGGDVDSLWARLGRADAVIVERIGAEGSVLHRRGEAPLRVPGRPVTVVDSTGAGDAHAGAMLAMLAEGLGVEEAVHRANVAASLAVGRLGSASGPTREALTRALEG</sequence>
<dbReference type="KEGG" id="tfa:BW733_09715"/>
<dbReference type="Gene3D" id="3.40.1190.20">
    <property type="match status" value="1"/>
</dbReference>
<gene>
    <name evidence="4" type="ORF">BW733_09715</name>
</gene>
<proteinExistence type="predicted"/>
<keyword evidence="2" id="KW-0418">Kinase</keyword>
<dbReference type="Pfam" id="PF00294">
    <property type="entry name" value="PfkB"/>
    <property type="match status" value="1"/>
</dbReference>
<feature type="domain" description="Carbohydrate kinase PfkB" evidence="3">
    <location>
        <begin position="1"/>
        <end position="287"/>
    </location>
</feature>
<accession>A0A1Q2CY98</accession>
<keyword evidence="1" id="KW-0808">Transferase</keyword>
<dbReference type="EMBL" id="CP019607">
    <property type="protein sequence ID" value="AQP51060.1"/>
    <property type="molecule type" value="Genomic_DNA"/>
</dbReference>
<dbReference type="PANTHER" id="PTHR10584:SF166">
    <property type="entry name" value="RIBOKINASE"/>
    <property type="match status" value="1"/>
</dbReference>
<dbReference type="PROSITE" id="PS00584">
    <property type="entry name" value="PFKB_KINASES_2"/>
    <property type="match status" value="1"/>
</dbReference>
<dbReference type="AlphaFoldDB" id="A0A1Q2CY98"/>
<evidence type="ECO:0000256" key="2">
    <source>
        <dbReference type="ARBA" id="ARBA00022777"/>
    </source>
</evidence>
<dbReference type="GO" id="GO:0016301">
    <property type="term" value="F:kinase activity"/>
    <property type="evidence" value="ECO:0007669"/>
    <property type="project" value="UniProtKB-KW"/>
</dbReference>
<evidence type="ECO:0000313" key="5">
    <source>
        <dbReference type="Proteomes" id="UP000188235"/>
    </source>
</evidence>
<protein>
    <recommendedName>
        <fullName evidence="3">Carbohydrate kinase PfkB domain-containing protein</fullName>
    </recommendedName>
</protein>
<name>A0A1Q2CY98_9ACTN</name>
<dbReference type="InterPro" id="IPR011611">
    <property type="entry name" value="PfkB_dom"/>
</dbReference>
<dbReference type="Proteomes" id="UP000188235">
    <property type="component" value="Chromosome"/>
</dbReference>
<dbReference type="SUPFAM" id="SSF53613">
    <property type="entry name" value="Ribokinase-like"/>
    <property type="match status" value="1"/>
</dbReference>
<evidence type="ECO:0000256" key="1">
    <source>
        <dbReference type="ARBA" id="ARBA00022679"/>
    </source>
</evidence>
<evidence type="ECO:0000259" key="3">
    <source>
        <dbReference type="Pfam" id="PF00294"/>
    </source>
</evidence>
<dbReference type="GO" id="GO:0005829">
    <property type="term" value="C:cytosol"/>
    <property type="evidence" value="ECO:0007669"/>
    <property type="project" value="TreeGrafter"/>
</dbReference>
<organism evidence="4 5">
    <name type="scientific">Tessaracoccus flavescens</name>
    <dbReference type="NCBI Taxonomy" id="399497"/>
    <lineage>
        <taxon>Bacteria</taxon>
        <taxon>Bacillati</taxon>
        <taxon>Actinomycetota</taxon>
        <taxon>Actinomycetes</taxon>
        <taxon>Propionibacteriales</taxon>
        <taxon>Propionibacteriaceae</taxon>
        <taxon>Tessaracoccus</taxon>
    </lineage>
</organism>
<dbReference type="RefSeq" id="WP_077350016.1">
    <property type="nucleotide sequence ID" value="NZ_CP019607.1"/>
</dbReference>
<dbReference type="InterPro" id="IPR029056">
    <property type="entry name" value="Ribokinase-like"/>
</dbReference>
<dbReference type="STRING" id="399497.BW733_09715"/>
<dbReference type="InterPro" id="IPR002173">
    <property type="entry name" value="Carboh/pur_kinase_PfkB_CS"/>
</dbReference>
<evidence type="ECO:0000313" key="4">
    <source>
        <dbReference type="EMBL" id="AQP51060.1"/>
    </source>
</evidence>